<accession>A0A197JY03</accession>
<dbReference type="PROSITE" id="PS51257">
    <property type="entry name" value="PROKAR_LIPOPROTEIN"/>
    <property type="match status" value="1"/>
</dbReference>
<evidence type="ECO:0008006" key="4">
    <source>
        <dbReference type="Google" id="ProtNLM"/>
    </source>
</evidence>
<gene>
    <name evidence="2" type="ORF">K457DRAFT_125369</name>
</gene>
<feature type="signal peptide" evidence="1">
    <location>
        <begin position="1"/>
        <end position="26"/>
    </location>
</feature>
<name>A0A197JY03_9FUNG</name>
<dbReference type="AlphaFoldDB" id="A0A197JY03"/>
<protein>
    <recommendedName>
        <fullName evidence="4">WAP domain-containing protein</fullName>
    </recommendedName>
</protein>
<evidence type="ECO:0000256" key="1">
    <source>
        <dbReference type="SAM" id="SignalP"/>
    </source>
</evidence>
<evidence type="ECO:0000313" key="3">
    <source>
        <dbReference type="Proteomes" id="UP000078512"/>
    </source>
</evidence>
<evidence type="ECO:0000313" key="2">
    <source>
        <dbReference type="EMBL" id="OAQ30212.1"/>
    </source>
</evidence>
<keyword evidence="3" id="KW-1185">Reference proteome</keyword>
<organism evidence="2 3">
    <name type="scientific">Linnemannia elongata AG-77</name>
    <dbReference type="NCBI Taxonomy" id="1314771"/>
    <lineage>
        <taxon>Eukaryota</taxon>
        <taxon>Fungi</taxon>
        <taxon>Fungi incertae sedis</taxon>
        <taxon>Mucoromycota</taxon>
        <taxon>Mortierellomycotina</taxon>
        <taxon>Mortierellomycetes</taxon>
        <taxon>Mortierellales</taxon>
        <taxon>Mortierellaceae</taxon>
        <taxon>Linnemannia</taxon>
    </lineage>
</organism>
<sequence>MARIQLSLAILLLACLCSLCITCVKADEPPFPEFFDSGVEYDNDSPDDDFDFCESEINTVTCPCVSDKMTKYPIGWKELTDTEQCIVKRRCKNKPQCCIDLCGDESSYYICENENDYREVVGLQV</sequence>
<dbReference type="Proteomes" id="UP000078512">
    <property type="component" value="Unassembled WGS sequence"/>
</dbReference>
<reference evidence="2 3" key="1">
    <citation type="submission" date="2016-05" db="EMBL/GenBank/DDBJ databases">
        <title>Genome sequencing reveals origins of a unique bacterial endosymbiosis in the earliest lineages of terrestrial Fungi.</title>
        <authorList>
            <consortium name="DOE Joint Genome Institute"/>
            <person name="Uehling J."/>
            <person name="Gryganskyi A."/>
            <person name="Hameed K."/>
            <person name="Tschaplinski T."/>
            <person name="Misztal P."/>
            <person name="Wu S."/>
            <person name="Desiro A."/>
            <person name="Vande Pol N."/>
            <person name="Du Z.-Y."/>
            <person name="Zienkiewicz A."/>
            <person name="Zienkiewicz K."/>
            <person name="Morin E."/>
            <person name="Tisserant E."/>
            <person name="Splivallo R."/>
            <person name="Hainaut M."/>
            <person name="Henrissat B."/>
            <person name="Ohm R."/>
            <person name="Kuo A."/>
            <person name="Yan J."/>
            <person name="Lipzen A."/>
            <person name="Nolan M."/>
            <person name="Labutti K."/>
            <person name="Barry K."/>
            <person name="Goldstein A."/>
            <person name="Labbe J."/>
            <person name="Schadt C."/>
            <person name="Tuskan G."/>
            <person name="Grigoriev I."/>
            <person name="Martin F."/>
            <person name="Vilgalys R."/>
            <person name="Bonito G."/>
        </authorList>
    </citation>
    <scope>NUCLEOTIDE SEQUENCE [LARGE SCALE GENOMIC DNA]</scope>
    <source>
        <strain evidence="2 3">AG-77</strain>
    </source>
</reference>
<proteinExistence type="predicted"/>
<feature type="chain" id="PRO_5008276373" description="WAP domain-containing protein" evidence="1">
    <location>
        <begin position="27"/>
        <end position="125"/>
    </location>
</feature>
<keyword evidence="1" id="KW-0732">Signal</keyword>
<dbReference type="OrthoDB" id="10539616at2759"/>
<dbReference type="EMBL" id="KV442036">
    <property type="protein sequence ID" value="OAQ30212.1"/>
    <property type="molecule type" value="Genomic_DNA"/>
</dbReference>